<protein>
    <recommendedName>
        <fullName evidence="7">AAR2 protein</fullName>
    </recommendedName>
</protein>
<dbReference type="Pfam" id="PF20981">
    <property type="entry name" value="AAR2_1st"/>
    <property type="match status" value="1"/>
</dbReference>
<evidence type="ECO:0000259" key="4">
    <source>
        <dbReference type="Pfam" id="PF20981"/>
    </source>
</evidence>
<dbReference type="PANTHER" id="PTHR12689:SF4">
    <property type="entry name" value="PROTEIN AAR2 HOMOLOG"/>
    <property type="match status" value="1"/>
</dbReference>
<dbReference type="Pfam" id="PF05282">
    <property type="entry name" value="AAR2"/>
    <property type="match status" value="1"/>
</dbReference>
<dbReference type="EMBL" id="JAKWBI020000453">
    <property type="protein sequence ID" value="KAJ2894834.1"/>
    <property type="molecule type" value="Genomic_DNA"/>
</dbReference>
<evidence type="ECO:0000313" key="6">
    <source>
        <dbReference type="Proteomes" id="UP001201980"/>
    </source>
</evidence>
<evidence type="ECO:0000313" key="5">
    <source>
        <dbReference type="EMBL" id="KAJ2894834.1"/>
    </source>
</evidence>
<feature type="region of interest" description="Disordered" evidence="2">
    <location>
        <begin position="1"/>
        <end position="20"/>
    </location>
</feature>
<comment type="caution">
    <text evidence="5">The sequence shown here is derived from an EMBL/GenBank/DDBJ whole genome shotgun (WGS) entry which is preliminary data.</text>
</comment>
<feature type="region of interest" description="Disordered" evidence="2">
    <location>
        <begin position="318"/>
        <end position="339"/>
    </location>
</feature>
<organism evidence="5 6">
    <name type="scientific">Zalerion maritima</name>
    <dbReference type="NCBI Taxonomy" id="339359"/>
    <lineage>
        <taxon>Eukaryota</taxon>
        <taxon>Fungi</taxon>
        <taxon>Dikarya</taxon>
        <taxon>Ascomycota</taxon>
        <taxon>Pezizomycotina</taxon>
        <taxon>Sordariomycetes</taxon>
        <taxon>Lulworthiomycetidae</taxon>
        <taxon>Lulworthiales</taxon>
        <taxon>Lulworthiaceae</taxon>
        <taxon>Zalerion</taxon>
    </lineage>
</organism>
<dbReference type="InterPro" id="IPR007946">
    <property type="entry name" value="AAR2"/>
</dbReference>
<dbReference type="Proteomes" id="UP001201980">
    <property type="component" value="Unassembled WGS sequence"/>
</dbReference>
<reference evidence="5" key="1">
    <citation type="submission" date="2022-07" db="EMBL/GenBank/DDBJ databases">
        <title>Draft genome sequence of Zalerion maritima ATCC 34329, a (micro)plastics degrading marine fungus.</title>
        <authorList>
            <person name="Paco A."/>
            <person name="Goncalves M.F.M."/>
            <person name="Rocha-Santos T.A.P."/>
            <person name="Alves A."/>
        </authorList>
    </citation>
    <scope>NUCLEOTIDE SEQUENCE</scope>
    <source>
        <strain evidence="5">ATCC 34329</strain>
    </source>
</reference>
<feature type="domain" description="AAR2 C-terminal" evidence="3">
    <location>
        <begin position="287"/>
        <end position="477"/>
    </location>
</feature>
<evidence type="ECO:0000256" key="2">
    <source>
        <dbReference type="SAM" id="MobiDB-lite"/>
    </source>
</evidence>
<dbReference type="InterPro" id="IPR033648">
    <property type="entry name" value="AAR2_C"/>
</dbReference>
<dbReference type="CDD" id="cd13778">
    <property type="entry name" value="Aar2_C"/>
    <property type="match status" value="1"/>
</dbReference>
<dbReference type="AlphaFoldDB" id="A0AAD5RJ97"/>
<feature type="domain" description="AAR2 N-terminal" evidence="4">
    <location>
        <begin position="76"/>
        <end position="246"/>
    </location>
</feature>
<comment type="similarity">
    <text evidence="1">Belongs to the AAR2 family.</text>
</comment>
<dbReference type="PANTHER" id="PTHR12689">
    <property type="entry name" value="A1 CISTRON SPLICING FACTOR AAR2-RELATED"/>
    <property type="match status" value="1"/>
</dbReference>
<keyword evidence="6" id="KW-1185">Reference proteome</keyword>
<proteinExistence type="inferred from homology"/>
<dbReference type="InterPro" id="IPR038514">
    <property type="entry name" value="AAR2_C_sf"/>
</dbReference>
<dbReference type="GO" id="GO:0000244">
    <property type="term" value="P:spliceosomal tri-snRNP complex assembly"/>
    <property type="evidence" value="ECO:0007669"/>
    <property type="project" value="TreeGrafter"/>
</dbReference>
<dbReference type="CDD" id="cd13777">
    <property type="entry name" value="Aar2_N"/>
    <property type="match status" value="1"/>
</dbReference>
<sequence>MTTDLGEVPSPGLKHTDSVSGCSLKSHDSVRAVGAHPLGTPRVCNDAAPSSSILFPSSEPGLALAPSSSSMLVYGDAIVLLDIPKGFIVGYDTVSFTNREGRFRGVKEVPPGPHIVWVTGSDTAGVRYGYWIWVDKTLPTHMGMVHVKQWDTYNEILGDPASHAEDIFQQDLSDRDNDWIPYSHDGNTAVRASSSVENVGGNTAAGYGARTATVYTPAFVSDFSPAAAWSEIVYDITPTLLSRVVGKGEREWPVSTLDTVRGEFELSQERKLYSSISAPQLSFLLSQDTKTFDKDVTGRERTEQALDSTSHILSVLAPAPSSKSKSKVGLLPQPDGGGQGHTDADIVGEFQFVFLTGLLLGNASCSDQWWYIVSDLLFRAYALPIVRPGLARCLIRTFLAQLVYLHHCVEQGNLWDTPTNPQYSQSRLQKVLATYRKRLDEQMTELITEGVTSPQQTDAKMAFDQLECWLEERGWDLSGQYVREGMVTLEDGEEVRLRLKDDDADAEADEGEFAPVIVEMDDHGKEVGMVRWD</sequence>
<gene>
    <name evidence="5" type="ORF">MKZ38_007199</name>
</gene>
<dbReference type="InterPro" id="IPR038516">
    <property type="entry name" value="AAR2_N_sf"/>
</dbReference>
<accession>A0AAD5RJ97</accession>
<name>A0AAD5RJ97_9PEZI</name>
<feature type="compositionally biased region" description="Low complexity" evidence="2">
    <location>
        <begin position="318"/>
        <end position="334"/>
    </location>
</feature>
<evidence type="ECO:0000259" key="3">
    <source>
        <dbReference type="Pfam" id="PF05282"/>
    </source>
</evidence>
<evidence type="ECO:0008006" key="7">
    <source>
        <dbReference type="Google" id="ProtNLM"/>
    </source>
</evidence>
<dbReference type="InterPro" id="IPR033647">
    <property type="entry name" value="Aar2_N"/>
</dbReference>
<evidence type="ECO:0000256" key="1">
    <source>
        <dbReference type="ARBA" id="ARBA00006281"/>
    </source>
</evidence>
<dbReference type="Gene3D" id="2.60.34.20">
    <property type="match status" value="1"/>
</dbReference>
<dbReference type="Gene3D" id="1.25.40.550">
    <property type="entry name" value="Aar2, C-terminal domain-like"/>
    <property type="match status" value="1"/>
</dbReference>